<evidence type="ECO:0000256" key="2">
    <source>
        <dbReference type="ARBA" id="ARBA00022617"/>
    </source>
</evidence>
<keyword evidence="5" id="KW-0560">Oxidoreductase</keyword>
<dbReference type="PANTHER" id="PTHR30600">
    <property type="entry name" value="CYTOCHROME C PEROXIDASE-RELATED"/>
    <property type="match status" value="1"/>
</dbReference>
<reference evidence="9" key="1">
    <citation type="submission" date="2009-06" db="EMBL/GenBank/DDBJ databases">
        <title>Complete sequence of chromosome 1 of Variovorax paradoxus S110.</title>
        <authorList>
            <consortium name="US DOE Joint Genome Institute"/>
            <person name="Lucas S."/>
            <person name="Copeland A."/>
            <person name="Lapidus A."/>
            <person name="Glavina del Rio T."/>
            <person name="Tice H."/>
            <person name="Bruce D."/>
            <person name="Goodwin L."/>
            <person name="Pitluck S."/>
            <person name="Chertkov O."/>
            <person name="Brettin T."/>
            <person name="Detter J.C."/>
            <person name="Han C."/>
            <person name="Larimer F."/>
            <person name="Land M."/>
            <person name="Hauser L."/>
            <person name="Kyrpides N."/>
            <person name="Ovchinnikova G."/>
            <person name="Orwin P."/>
            <person name="Leadbetter J.R."/>
            <person name="Spain J.C."/>
            <person name="Han J.I."/>
        </authorList>
    </citation>
    <scope>NUCLEOTIDE SEQUENCE</scope>
    <source>
        <strain evidence="9">S110</strain>
    </source>
</reference>
<dbReference type="GO" id="GO:0020037">
    <property type="term" value="F:heme binding"/>
    <property type="evidence" value="ECO:0007669"/>
    <property type="project" value="InterPro"/>
</dbReference>
<dbReference type="STRING" id="543728.Vapar_3582"/>
<proteinExistence type="predicted"/>
<evidence type="ECO:0000256" key="1">
    <source>
        <dbReference type="ARBA" id="ARBA00004196"/>
    </source>
</evidence>
<dbReference type="GO" id="GO:0030313">
    <property type="term" value="C:cell envelope"/>
    <property type="evidence" value="ECO:0007669"/>
    <property type="project" value="UniProtKB-SubCell"/>
</dbReference>
<accession>C5CTL1</accession>
<feature type="domain" description="Cytochrome c" evidence="8">
    <location>
        <begin position="255"/>
        <end position="459"/>
    </location>
</feature>
<dbReference type="OrthoDB" id="9805202at2"/>
<organism evidence="9">
    <name type="scientific">Variovorax paradoxus (strain S110)</name>
    <dbReference type="NCBI Taxonomy" id="543728"/>
    <lineage>
        <taxon>Bacteria</taxon>
        <taxon>Pseudomonadati</taxon>
        <taxon>Pseudomonadota</taxon>
        <taxon>Betaproteobacteria</taxon>
        <taxon>Burkholderiales</taxon>
        <taxon>Comamonadaceae</taxon>
        <taxon>Variovorax</taxon>
    </lineage>
</organism>
<dbReference type="InterPro" id="IPR009056">
    <property type="entry name" value="Cyt_c-like_dom"/>
</dbReference>
<dbReference type="PROSITE" id="PS51257">
    <property type="entry name" value="PROKAR_LIPOPROTEIN"/>
    <property type="match status" value="1"/>
</dbReference>
<dbReference type="KEGG" id="vap:Vapar_3582"/>
<feature type="domain" description="Cytochrome c" evidence="8">
    <location>
        <begin position="71"/>
        <end position="179"/>
    </location>
</feature>
<dbReference type="EMBL" id="CP001635">
    <property type="protein sequence ID" value="ACS20199.1"/>
    <property type="molecule type" value="Genomic_DNA"/>
</dbReference>
<dbReference type="InterPro" id="IPR036909">
    <property type="entry name" value="Cyt_c-like_dom_sf"/>
</dbReference>
<keyword evidence="3 7" id="KW-0479">Metal-binding</keyword>
<evidence type="ECO:0000313" key="9">
    <source>
        <dbReference type="EMBL" id="ACS20199.1"/>
    </source>
</evidence>
<dbReference type="InterPro" id="IPR051395">
    <property type="entry name" value="Cytochrome_c_Peroxidase/MauG"/>
</dbReference>
<evidence type="ECO:0000256" key="4">
    <source>
        <dbReference type="ARBA" id="ARBA00022729"/>
    </source>
</evidence>
<evidence type="ECO:0000256" key="7">
    <source>
        <dbReference type="PROSITE-ProRule" id="PRU00433"/>
    </source>
</evidence>
<dbReference type="GO" id="GO:0004130">
    <property type="term" value="F:cytochrome-c peroxidase activity"/>
    <property type="evidence" value="ECO:0007669"/>
    <property type="project" value="TreeGrafter"/>
</dbReference>
<dbReference type="eggNOG" id="COG1858">
    <property type="taxonomic scope" value="Bacteria"/>
</dbReference>
<evidence type="ECO:0000256" key="6">
    <source>
        <dbReference type="ARBA" id="ARBA00023004"/>
    </source>
</evidence>
<keyword evidence="4" id="KW-0732">Signal</keyword>
<evidence type="ECO:0000259" key="8">
    <source>
        <dbReference type="PROSITE" id="PS51007"/>
    </source>
</evidence>
<keyword evidence="2 7" id="KW-0349">Heme</keyword>
<sequence length="476" mass="48628" precursor="true">MRLRRSGPKGPAAAARAGRLALAALGAGALLVACGGSNGSGSAAVPPGAVAAAAAAGAAATPPALSSTLSLAAQVGQKMFFDKNLSGSGAMSCASCHDPAHAHAPANGLSVQLGGPHMDRAGLRAVPSLRYKDVTPPYADLLDNPDGVSVPGPGGGLAWDGRADTLAAQARIPLLDPLEMANASSADVVKKLQAADYAPLIAKAFGAKAFDDSDAAFANALQALQAYQLEDKSFHPYSSKFDLYAGNKIGGALTPAEGRGLKVFTNPNTGNCASCHYQGAGLGGSSALFTDFSYEAIGVPRNAGIPANGNLQYFDMGVCGPMRTDHAPAAPSAANGFCGMFKAPTLRNVATRTAFFHNGVMHSLEQVVRFYNTRDTQPELWYPTVGGTPKAKNDPGFPAYGLVTTQYTGGKVQKYDDLPAAYASNIDTQLPMDGRAAGSAPPMSEQDMGDLVCFLHTLSDADTQPAAPAKPGACAN</sequence>
<dbReference type="PROSITE" id="PS51007">
    <property type="entry name" value="CYTC"/>
    <property type="match status" value="2"/>
</dbReference>
<dbReference type="AlphaFoldDB" id="C5CTL1"/>
<dbReference type="PANTHER" id="PTHR30600:SF10">
    <property type="entry name" value="BLL6722 PROTEIN"/>
    <property type="match status" value="1"/>
</dbReference>
<comment type="subcellular location">
    <subcellularLocation>
        <location evidence="1">Cell envelope</location>
    </subcellularLocation>
</comment>
<dbReference type="Pfam" id="PF03150">
    <property type="entry name" value="CCP_MauG"/>
    <property type="match status" value="1"/>
</dbReference>
<dbReference type="GO" id="GO:0009055">
    <property type="term" value="F:electron transfer activity"/>
    <property type="evidence" value="ECO:0007669"/>
    <property type="project" value="InterPro"/>
</dbReference>
<keyword evidence="9" id="KW-0575">Peroxidase</keyword>
<keyword evidence="6 7" id="KW-0408">Iron</keyword>
<dbReference type="SUPFAM" id="SSF46626">
    <property type="entry name" value="Cytochrome c"/>
    <property type="match status" value="2"/>
</dbReference>
<dbReference type="Gene3D" id="1.10.760.10">
    <property type="entry name" value="Cytochrome c-like domain"/>
    <property type="match status" value="2"/>
</dbReference>
<evidence type="ECO:0000256" key="3">
    <source>
        <dbReference type="ARBA" id="ARBA00022723"/>
    </source>
</evidence>
<evidence type="ECO:0000256" key="5">
    <source>
        <dbReference type="ARBA" id="ARBA00023002"/>
    </source>
</evidence>
<dbReference type="GO" id="GO:0046872">
    <property type="term" value="F:metal ion binding"/>
    <property type="evidence" value="ECO:0007669"/>
    <property type="project" value="UniProtKB-KW"/>
</dbReference>
<protein>
    <submittedName>
        <fullName evidence="9">Di-heme cytochrome c peroxidase</fullName>
    </submittedName>
</protein>
<name>C5CTL1_VARPS</name>
<gene>
    <name evidence="9" type="ordered locus">Vapar_3582</name>
</gene>
<dbReference type="InterPro" id="IPR004852">
    <property type="entry name" value="Di-haem_cyt_c_peroxidsae"/>
</dbReference>
<dbReference type="HOGENOM" id="CLU_034652_0_0_4"/>